<gene>
    <name evidence="3" type="ordered locus">PCC_0699</name>
</gene>
<sequence>MCFCFFALATCVVIFARHNQLEMLQKELKSQQHPTMKLVAIGIGEEDINTIKLLNPDLQRRQRQKRMSLWLMPFGFFAGITFTFIANLDTFAFAGSFGEHLIGGLLGLGSGLMGSFAAAASVSSESEDSIRIVRNRLEEGSWLLLIETAMGIEIPWAILQKARPQALVRLSDS</sequence>
<keyword evidence="1" id="KW-0812">Transmembrane</keyword>
<evidence type="ECO:0000313" key="3">
    <source>
        <dbReference type="EMBL" id="ACB43115.1"/>
    </source>
</evidence>
<keyword evidence="3" id="KW-0934">Plastid</keyword>
<feature type="transmembrane region" description="Helical" evidence="1">
    <location>
        <begin position="100"/>
        <end position="120"/>
    </location>
</feature>
<accession>B1X596</accession>
<feature type="signal peptide" evidence="2">
    <location>
        <begin position="1"/>
        <end position="16"/>
    </location>
</feature>
<keyword evidence="1" id="KW-0472">Membrane</keyword>
<reference evidence="3" key="2">
    <citation type="journal article" date="2008" name="Curr. Biol.">
        <title>Chromatophore genome sequence of Paulinella sheds light on acquisition of photosynthesis by eukaryotes.</title>
        <authorList>
            <person name="Nowack E.C.M."/>
            <person name="Melkonian M."/>
            <person name="Gloeckner G."/>
        </authorList>
    </citation>
    <scope>NUCLEOTIDE SEQUENCE [LARGE SCALE GENOMIC DNA]</scope>
</reference>
<evidence type="ECO:0000256" key="1">
    <source>
        <dbReference type="SAM" id="Phobius"/>
    </source>
</evidence>
<dbReference type="AlphaFoldDB" id="B1X596"/>
<evidence type="ECO:0000256" key="2">
    <source>
        <dbReference type="SAM" id="SignalP"/>
    </source>
</evidence>
<dbReference type="EMBL" id="CP000815">
    <property type="protein sequence ID" value="ACB43115.1"/>
    <property type="molecule type" value="Genomic_DNA"/>
</dbReference>
<reference evidence="3" key="1">
    <citation type="submission" date="2007-08" db="EMBL/GenBank/DDBJ databases">
        <authorList>
            <person name="Gloeckner G."/>
            <person name="Nowack E."/>
            <person name="Melkonian M."/>
        </authorList>
    </citation>
    <scope>NUCLEOTIDE SEQUENCE</scope>
</reference>
<feature type="transmembrane region" description="Helical" evidence="1">
    <location>
        <begin position="67"/>
        <end position="88"/>
    </location>
</feature>
<protein>
    <submittedName>
        <fullName evidence="3">Uncharacterized protein</fullName>
    </submittedName>
</protein>
<proteinExistence type="predicted"/>
<keyword evidence="2" id="KW-0732">Signal</keyword>
<dbReference type="GeneID" id="6481814"/>
<dbReference type="RefSeq" id="YP_002049325.1">
    <property type="nucleotide sequence ID" value="NC_011087.1"/>
</dbReference>
<keyword evidence="1" id="KW-1133">Transmembrane helix</keyword>
<organism evidence="3">
    <name type="scientific">Paulinella chromatophora</name>
    <dbReference type="NCBI Taxonomy" id="39717"/>
    <lineage>
        <taxon>Eukaryota</taxon>
        <taxon>Sar</taxon>
        <taxon>Rhizaria</taxon>
        <taxon>Cercozoa</taxon>
        <taxon>Imbricatea</taxon>
        <taxon>Silicofilosea</taxon>
        <taxon>Euglyphida</taxon>
        <taxon>Paulinellidae</taxon>
        <taxon>Paulinella</taxon>
    </lineage>
</organism>
<geneLocation type="organellar chromatophore" evidence="3"/>
<feature type="chain" id="PRO_5002772858" evidence="2">
    <location>
        <begin position="17"/>
        <end position="173"/>
    </location>
</feature>
<name>B1X596_PAUCH</name>